<dbReference type="SMART" id="SM00234">
    <property type="entry name" value="START"/>
    <property type="match status" value="1"/>
</dbReference>
<dbReference type="InterPro" id="IPR008936">
    <property type="entry name" value="Rho_GTPase_activation_prot"/>
</dbReference>
<feature type="compositionally biased region" description="Basic and acidic residues" evidence="14">
    <location>
        <begin position="460"/>
        <end position="470"/>
    </location>
</feature>
<evidence type="ECO:0000256" key="1">
    <source>
        <dbReference type="ARBA" id="ARBA00004170"/>
    </source>
</evidence>
<comment type="subunit">
    <text evidence="13">Interacts with EF1A1, facilitates EF1A1 distribution to the membrane periphery and ruffles upon growth factor stimulation and suppresses cell migration. Interacts with tensin TNS1 (via N-terminus); the interaction is decreased by phosphorylation of TNS1. Interacts with TNS3 and PTEN; in resting cells, interacts with TNS3 (via C2 tensin-type domain) but, following growth factor stimulation, TNS3 and PTEN are phosphorylated which leads to weakened interaction with TNS3 and enhanced interaction with PTEN. Interacts (via C-terminus) with tensin TNS4 (via SH2 domain); the interaction is independent of tyrosine phosphorylation of DLC1.</text>
</comment>
<evidence type="ECO:0000259" key="16">
    <source>
        <dbReference type="PROSITE" id="PS50848"/>
    </source>
</evidence>
<feature type="compositionally biased region" description="Basic and acidic residues" evidence="14">
    <location>
        <begin position="344"/>
        <end position="356"/>
    </location>
</feature>
<dbReference type="InterPro" id="IPR001660">
    <property type="entry name" value="SAM"/>
</dbReference>
<reference evidence="17" key="1">
    <citation type="submission" date="2023-03" db="EMBL/GenBank/DDBJ databases">
        <title>Electrophorus voltai genome.</title>
        <authorList>
            <person name="Bian C."/>
        </authorList>
    </citation>
    <scope>NUCLEOTIDE SEQUENCE</scope>
    <source>
        <strain evidence="17">CB-2022</strain>
        <tissue evidence="17">Muscle</tissue>
    </source>
</reference>
<feature type="compositionally biased region" description="Basic and acidic residues" evidence="14">
    <location>
        <begin position="292"/>
        <end position="301"/>
    </location>
</feature>
<dbReference type="GO" id="GO:0030036">
    <property type="term" value="P:actin cytoskeleton organization"/>
    <property type="evidence" value="ECO:0007669"/>
    <property type="project" value="TreeGrafter"/>
</dbReference>
<dbReference type="Pfam" id="PF07647">
    <property type="entry name" value="SAM_2"/>
    <property type="match status" value="1"/>
</dbReference>
<dbReference type="PANTHER" id="PTHR12659">
    <property type="entry name" value="RHO-TYPE GTPASE ACTIVATING PROTEIN"/>
    <property type="match status" value="1"/>
</dbReference>
<dbReference type="CDD" id="cd09538">
    <property type="entry name" value="SAM_DLC1_2-like"/>
    <property type="match status" value="1"/>
</dbReference>
<comment type="subcellular location">
    <subcellularLocation>
        <location evidence="2">Cell junction</location>
        <location evidence="2">Focal adhesion</location>
    </subcellularLocation>
    <subcellularLocation>
        <location evidence="3">Cytoplasm</location>
    </subcellularLocation>
    <subcellularLocation>
        <location evidence="1">Membrane</location>
        <topology evidence="1">Peripheral membrane protein</topology>
    </subcellularLocation>
</comment>
<dbReference type="GO" id="GO:0005096">
    <property type="term" value="F:GTPase activator activity"/>
    <property type="evidence" value="ECO:0007669"/>
    <property type="project" value="UniProtKB-KW"/>
</dbReference>
<evidence type="ECO:0000256" key="4">
    <source>
        <dbReference type="ARBA" id="ARBA00014465"/>
    </source>
</evidence>
<dbReference type="Proteomes" id="UP001239994">
    <property type="component" value="Unassembled WGS sequence"/>
</dbReference>
<proteinExistence type="predicted"/>
<sequence>MKHVLKTLTGWVGVKASNLMQRHIPLFIPVPPSFRIAEGPYGIAEVAMPVALRKRSWEDHVTPHWGTRYSYDDLDLICWHGVVDGGGPSAGPRERCASMPECRRRRPAVGSRTEAGGDDDEGAVGDNGSWRERTFSCGLTGTTGQSGNKETGNVSGAESLPTMTDQDMHQSAESSAGHGSVGSLSASTSNDIPGEGHRNGTEMEDEWPFPDTLPTSEPSSPNVEGCGTDGTRPDIGSADRAEASGTEPIPEEGVVIRAQGSPETKLTKLGDSEDDHVGGPVDAAGADADLTGEDRSSERLDPSQVSKTSVAPDVSFPNPAAQSSGVACHSRNVDRLDAGGPLAKTRDFGASSDHEAPPCLSGSDPKLNPILEISLTESEKEAPGHVMAVAFLEPEGIRNGAAAMHTPQGSSGLLAEQGLLGNSQNNKVAELTPVWESLLDCASETVQSDAPGHQATPNMDRSDEVERNKPQESPVRLWARKSSREEREMARCRLDSMVLLIMKLDQLDQEIESALSSAPSHDGTPTLKRRIISVSSQSTSRDEPLGNSHVSATFNVSPVLSLKQQADVASLDGDGSPSGSAHSLNTHHHHHQPSSSQSSTELGGAKPGMAVSAASMLSWEYRSTSCNHGRVRQCDHGHTEPSSDLPRARTYWCKHLTAEWEDWEVWDPSIRDTVVCDPEHVCDEMHWCSSVILIPGSLHTGHSYQCGRKDKQRQTEIKRERIGFPVPALEHPWSDPTLTQIGSRDNPAVLTAALTAARGTPPGIPRKIRLCRHESGHRSQPWARELREEAGLAREAFYAFQECDERSEHLGASIAFATSVCQTGRGSGRPVDGGVEKSAWQDGRIVSAPFRTSRPTKTTVGRALNEAVGRRATDASGRLSAPPFFVTVTNVTPRAGLRTRCRDPAQTLLTLSRSRGYSRHAQLPWRGRTGGSCARRPGRTTGVGWGGVKARMSDGRASDLVSESSSKALAASQASKLACDLWHLSQRLHGQSVLRTNQQAARSAAPSHFEDSRGEVSRHDTSRETVAPHEPDWPACVSVAFNTRSLKETEAKEACSWLRAAGFPQYAQLYEDGEFPIEIPSVTRDHDFLDRDAIEALCRRLNTLNKCALMRLEITPQRKRSEDSDEDEPCAISGRWTFQRESKRWSRLDLDVFYPPAGGAAPDQECLVRDGLDTSAESVLTDVSECPDGGSSRGGGVSLGPAPTGSAASVCSSGTSDGPPSPPALGHFPFEAGSVPAGGGGAKSTRSRAKSFLKRMESLRLRSSSGVVGAGRQRRTGLAGAGRPEISAPEPKEGLDEDALRRFNCVDIEGQGRATCYSTQTSSGSAGSSQSETSSGSAVSTPSPVSRARSHSAAAGAAKRAGMYLEGFDPFSLVLVQEGVGLDNRRRGRRAEPSTTAENNQRNLCWPDEQQGVDEAQGQGQEGRVIYFYLPEGHKPGTFPKALANSGPCCRGDGTDYRAPRRVSSTSLDSRLSFYDNVPFPEMGGEEEEEEEEEPQGVGEEPKIGEVLDRGRGLRQLVSAWSSRGHEEEDEEGDSDSALDSASPCPSSPLQNRLEEENASDPESTGNATRDRRDSGMGPSLTLNNRPQKLRWPSFQSSHRPSGSSSHLQVGCQSVQQMNLLRKYSLLKITALLEKHTPASKHGFSWAVPKFMKRMKVRDMRGRSVFGVPLQVNVQRSGQPLPQGIQHAMRYLRQQCLDQVGLFRKSGVKSRIQALRQMNESCGTDGGGVSYEGQSAYDVADMLKQYFRDLPEPLLTSKLSDTFLQIYQFVPKELRLQAVRAAVLLLPDDKREVLQTLLCFLGDVTANASENQMTCTNLAVCLAPSLFHLNTARRDASSPRVMSRKNALGKPDQKDLNENLAATHCLAHMIQECRKLFQIPEELSCCRKSYMEQSLSPCRMEDLLEVHGSRGYRGLVQGSLDALLKEAKDRFRGYDSCSTHEHAIELAYKKVHDGWSLRQWKVCTEVGAGPEDVLRRIAGEQSSWDEDLLESRVVESLEHSADVYQYVRNSMAPHPPTDHVVLRLWVTDLPKGACALVCVSVDHEGAAVLGVRANVLTSRYYIEPCGPNKSRITHISRIDYRGRCPEWYNKMYGHLCASELVRIRDSFICPLDK</sequence>
<feature type="compositionally biased region" description="Low complexity" evidence="14">
    <location>
        <begin position="278"/>
        <end position="289"/>
    </location>
</feature>
<dbReference type="GO" id="GO:0007165">
    <property type="term" value="P:signal transduction"/>
    <property type="evidence" value="ECO:0007669"/>
    <property type="project" value="InterPro"/>
</dbReference>
<keyword evidence="8" id="KW-0965">Cell junction</keyword>
<evidence type="ECO:0000259" key="15">
    <source>
        <dbReference type="PROSITE" id="PS50238"/>
    </source>
</evidence>
<evidence type="ECO:0000256" key="5">
    <source>
        <dbReference type="ARBA" id="ARBA00022468"/>
    </source>
</evidence>
<comment type="caution">
    <text evidence="17">The sequence shown here is derived from an EMBL/GenBank/DDBJ whole genome shotgun (WGS) entry which is preliminary data.</text>
</comment>
<feature type="region of interest" description="Disordered" evidence="14">
    <location>
        <begin position="1182"/>
        <end position="1295"/>
    </location>
</feature>
<evidence type="ECO:0000256" key="14">
    <source>
        <dbReference type="SAM" id="MobiDB-lite"/>
    </source>
</evidence>
<keyword evidence="9" id="KW-0472">Membrane</keyword>
<dbReference type="EMBL" id="JAROKS010000019">
    <property type="protein sequence ID" value="KAK1792481.1"/>
    <property type="molecule type" value="Genomic_DNA"/>
</dbReference>
<name>A0AAD9DSK3_9TELE</name>
<evidence type="ECO:0000256" key="3">
    <source>
        <dbReference type="ARBA" id="ARBA00004496"/>
    </source>
</evidence>
<dbReference type="Gene3D" id="1.10.287.2070">
    <property type="match status" value="1"/>
</dbReference>
<evidence type="ECO:0000256" key="12">
    <source>
        <dbReference type="ARBA" id="ARBA00032733"/>
    </source>
</evidence>
<dbReference type="FunFam" id="1.10.555.10:FF:000007">
    <property type="entry name" value="rho GTPase-activating protein 7 isoform X2"/>
    <property type="match status" value="1"/>
</dbReference>
<dbReference type="SUPFAM" id="SSF47769">
    <property type="entry name" value="SAM/Pointed domain"/>
    <property type="match status" value="1"/>
</dbReference>
<feature type="compositionally biased region" description="Low complexity" evidence="14">
    <location>
        <begin position="1318"/>
        <end position="1352"/>
    </location>
</feature>
<evidence type="ECO:0000313" key="18">
    <source>
        <dbReference type="Proteomes" id="UP001239994"/>
    </source>
</evidence>
<evidence type="ECO:0000313" key="17">
    <source>
        <dbReference type="EMBL" id="KAK1792481.1"/>
    </source>
</evidence>
<feature type="region of interest" description="Disordered" evidence="14">
    <location>
        <begin position="1316"/>
        <end position="1352"/>
    </location>
</feature>
<evidence type="ECO:0000256" key="10">
    <source>
        <dbReference type="ARBA" id="ARBA00030542"/>
    </source>
</evidence>
<dbReference type="PROSITE" id="PS50238">
    <property type="entry name" value="RHOGAP"/>
    <property type="match status" value="1"/>
</dbReference>
<evidence type="ECO:0000256" key="7">
    <source>
        <dbReference type="ARBA" id="ARBA00022553"/>
    </source>
</evidence>
<feature type="compositionally biased region" description="Acidic residues" evidence="14">
    <location>
        <begin position="1484"/>
        <end position="1495"/>
    </location>
</feature>
<evidence type="ECO:0000256" key="8">
    <source>
        <dbReference type="ARBA" id="ARBA00022949"/>
    </source>
</evidence>
<evidence type="ECO:0000256" key="9">
    <source>
        <dbReference type="ARBA" id="ARBA00023136"/>
    </source>
</evidence>
<evidence type="ECO:0000256" key="2">
    <source>
        <dbReference type="ARBA" id="ARBA00004246"/>
    </source>
</evidence>
<dbReference type="GO" id="GO:0008289">
    <property type="term" value="F:lipid binding"/>
    <property type="evidence" value="ECO:0007669"/>
    <property type="project" value="InterPro"/>
</dbReference>
<dbReference type="InterPro" id="IPR002913">
    <property type="entry name" value="START_lipid-bd_dom"/>
</dbReference>
<dbReference type="InterPro" id="IPR000198">
    <property type="entry name" value="RhoGAP_dom"/>
</dbReference>
<feature type="region of interest" description="Disordered" evidence="14">
    <location>
        <begin position="1454"/>
        <end position="1610"/>
    </location>
</feature>
<dbReference type="Gene3D" id="1.10.555.10">
    <property type="entry name" value="Rho GTPase activation protein"/>
    <property type="match status" value="1"/>
</dbReference>
<dbReference type="Pfam" id="PF01852">
    <property type="entry name" value="START"/>
    <property type="match status" value="1"/>
</dbReference>
<keyword evidence="5" id="KW-0343">GTPase activation</keyword>
<dbReference type="PROSITE" id="PS50848">
    <property type="entry name" value="START"/>
    <property type="match status" value="1"/>
</dbReference>
<dbReference type="CDD" id="cd04375">
    <property type="entry name" value="RhoGAP_DLC1"/>
    <property type="match status" value="1"/>
</dbReference>
<protein>
    <recommendedName>
        <fullName evidence="4">Rho GTPase-activating protein 7</fullName>
    </recommendedName>
    <alternativeName>
        <fullName evidence="11">Rho-type GTPase-activating protein 7</fullName>
    </alternativeName>
    <alternativeName>
        <fullName evidence="12">START domain-containing protein 12</fullName>
    </alternativeName>
    <alternativeName>
        <fullName evidence="10">StAR-related lipid transfer protein 12</fullName>
    </alternativeName>
</protein>
<keyword evidence="6" id="KW-0963">Cytoplasm</keyword>
<feature type="region of interest" description="Disordered" evidence="14">
    <location>
        <begin position="566"/>
        <end position="609"/>
    </location>
</feature>
<dbReference type="InterPro" id="IPR023393">
    <property type="entry name" value="START-like_dom_sf"/>
</dbReference>
<feature type="domain" description="START" evidence="16">
    <location>
        <begin position="1972"/>
        <end position="2113"/>
    </location>
</feature>
<dbReference type="GO" id="GO:0045121">
    <property type="term" value="C:membrane raft"/>
    <property type="evidence" value="ECO:0007669"/>
    <property type="project" value="TreeGrafter"/>
</dbReference>
<dbReference type="GO" id="GO:0005737">
    <property type="term" value="C:cytoplasm"/>
    <property type="evidence" value="ECO:0007669"/>
    <property type="project" value="UniProtKB-SubCell"/>
</dbReference>
<feature type="compositionally biased region" description="Basic and acidic residues" evidence="14">
    <location>
        <begin position="1008"/>
        <end position="1018"/>
    </location>
</feature>
<feature type="compositionally biased region" description="Acidic residues" evidence="14">
    <location>
        <begin position="1528"/>
        <end position="1537"/>
    </location>
</feature>
<evidence type="ECO:0000256" key="6">
    <source>
        <dbReference type="ARBA" id="ARBA00022490"/>
    </source>
</evidence>
<feature type="domain" description="Rho-GAP" evidence="15">
    <location>
        <begin position="1668"/>
        <end position="1877"/>
    </location>
</feature>
<dbReference type="SUPFAM" id="SSF55961">
    <property type="entry name" value="Bet v1-like"/>
    <property type="match status" value="1"/>
</dbReference>
<feature type="compositionally biased region" description="Polar residues" evidence="14">
    <location>
        <begin position="182"/>
        <end position="191"/>
    </location>
</feature>
<feature type="compositionally biased region" description="Polar residues" evidence="14">
    <location>
        <begin position="213"/>
        <end position="222"/>
    </location>
</feature>
<dbReference type="PANTHER" id="PTHR12659:SF2">
    <property type="entry name" value="RHO GTPASE-ACTIVATING PROTEIN 7"/>
    <property type="match status" value="1"/>
</dbReference>
<feature type="region of interest" description="Disordered" evidence="14">
    <location>
        <begin position="997"/>
        <end position="1018"/>
    </location>
</feature>
<feature type="region of interest" description="Disordered" evidence="14">
    <location>
        <begin position="88"/>
        <end position="365"/>
    </location>
</feature>
<dbReference type="FunFam" id="3.30.530.20:FF:000009">
    <property type="entry name" value="StAR related lipid transfer domain containing 13"/>
    <property type="match status" value="1"/>
</dbReference>
<dbReference type="GO" id="GO:0035023">
    <property type="term" value="P:regulation of Rho protein signal transduction"/>
    <property type="evidence" value="ECO:0007669"/>
    <property type="project" value="TreeGrafter"/>
</dbReference>
<dbReference type="InterPro" id="IPR013761">
    <property type="entry name" value="SAM/pointed_sf"/>
</dbReference>
<feature type="region of interest" description="Disordered" evidence="14">
    <location>
        <begin position="923"/>
        <end position="949"/>
    </location>
</feature>
<dbReference type="GO" id="GO:0005925">
    <property type="term" value="C:focal adhesion"/>
    <property type="evidence" value="ECO:0007669"/>
    <property type="project" value="UniProtKB-SubCell"/>
</dbReference>
<keyword evidence="18" id="KW-1185">Reference proteome</keyword>
<accession>A0AAD9DSK3</accession>
<feature type="region of interest" description="Disordered" evidence="14">
    <location>
        <begin position="446"/>
        <end position="475"/>
    </location>
</feature>
<dbReference type="SMART" id="SM00324">
    <property type="entry name" value="RhoGAP"/>
    <property type="match status" value="1"/>
</dbReference>
<organism evidence="17 18">
    <name type="scientific">Electrophorus voltai</name>
    <dbReference type="NCBI Taxonomy" id="2609070"/>
    <lineage>
        <taxon>Eukaryota</taxon>
        <taxon>Metazoa</taxon>
        <taxon>Chordata</taxon>
        <taxon>Craniata</taxon>
        <taxon>Vertebrata</taxon>
        <taxon>Euteleostomi</taxon>
        <taxon>Actinopterygii</taxon>
        <taxon>Neopterygii</taxon>
        <taxon>Teleostei</taxon>
        <taxon>Ostariophysi</taxon>
        <taxon>Gymnotiformes</taxon>
        <taxon>Gymnotoidei</taxon>
        <taxon>Gymnotidae</taxon>
        <taxon>Electrophorus</taxon>
    </lineage>
</organism>
<gene>
    <name evidence="17" type="ORF">P4O66_012416</name>
</gene>
<keyword evidence="7" id="KW-0597">Phosphoprotein</keyword>
<dbReference type="Gene3D" id="3.30.530.20">
    <property type="match status" value="1"/>
</dbReference>
<feature type="compositionally biased region" description="Polar residues" evidence="14">
    <location>
        <begin position="137"/>
        <end position="174"/>
    </location>
</feature>
<evidence type="ECO:0000256" key="11">
    <source>
        <dbReference type="ARBA" id="ARBA00030675"/>
    </source>
</evidence>
<feature type="compositionally biased region" description="Low complexity" evidence="14">
    <location>
        <begin position="1594"/>
        <end position="1606"/>
    </location>
</feature>
<feature type="compositionally biased region" description="Basic and acidic residues" evidence="14">
    <location>
        <begin position="265"/>
        <end position="277"/>
    </location>
</feature>
<feature type="compositionally biased region" description="Basic and acidic residues" evidence="14">
    <location>
        <begin position="1500"/>
        <end position="1512"/>
    </location>
</feature>
<dbReference type="SUPFAM" id="SSF48350">
    <property type="entry name" value="GTPase activation domain, GAP"/>
    <property type="match status" value="1"/>
</dbReference>
<dbReference type="Pfam" id="PF00620">
    <property type="entry name" value="RhoGAP"/>
    <property type="match status" value="1"/>
</dbReference>
<evidence type="ECO:0000256" key="13">
    <source>
        <dbReference type="ARBA" id="ARBA00046839"/>
    </source>
</evidence>